<evidence type="ECO:0000256" key="1">
    <source>
        <dbReference type="SAM" id="SignalP"/>
    </source>
</evidence>
<evidence type="ECO:0008006" key="4">
    <source>
        <dbReference type="Google" id="ProtNLM"/>
    </source>
</evidence>
<evidence type="ECO:0000313" key="2">
    <source>
        <dbReference type="EMBL" id="MEN2471774.1"/>
    </source>
</evidence>
<sequence length="46" mass="4831">MKKTGSSFFYLLVTCMLLSSLEGCGGDVDATSTPAQSSPKVFHCGK</sequence>
<proteinExistence type="predicted"/>
<accession>A0ABU9WI99</accession>
<feature type="signal peptide" evidence="1">
    <location>
        <begin position="1"/>
        <end position="25"/>
    </location>
</feature>
<keyword evidence="1" id="KW-0732">Signal</keyword>
<reference evidence="2 3" key="1">
    <citation type="submission" date="2024-05" db="EMBL/GenBank/DDBJ databases">
        <title>Burkholderia sp. Nov. a novel bacteria isolated from rhizosphere soil of Camellia sinensis.</title>
        <authorList>
            <person name="Dong Y."/>
        </authorList>
    </citation>
    <scope>NUCLEOTIDE SEQUENCE [LARGE SCALE GENOMIC DNA]</scope>
    <source>
        <strain evidence="2 3">GS2Y</strain>
    </source>
</reference>
<name>A0ABU9WI99_9BURK</name>
<protein>
    <recommendedName>
        <fullName evidence="4">Lipoprotein</fullName>
    </recommendedName>
</protein>
<feature type="chain" id="PRO_5047142801" description="Lipoprotein" evidence="1">
    <location>
        <begin position="26"/>
        <end position="46"/>
    </location>
</feature>
<gene>
    <name evidence="2" type="ORF">VOI36_17870</name>
</gene>
<dbReference type="EMBL" id="JBCPYA010000006">
    <property type="protein sequence ID" value="MEN2471774.1"/>
    <property type="molecule type" value="Genomic_DNA"/>
</dbReference>
<evidence type="ECO:0000313" key="3">
    <source>
        <dbReference type="Proteomes" id="UP001466933"/>
    </source>
</evidence>
<comment type="caution">
    <text evidence="2">The sequence shown here is derived from an EMBL/GenBank/DDBJ whole genome shotgun (WGS) entry which is preliminary data.</text>
</comment>
<dbReference type="Proteomes" id="UP001466933">
    <property type="component" value="Unassembled WGS sequence"/>
</dbReference>
<keyword evidence="3" id="KW-1185">Reference proteome</keyword>
<organism evidence="2 3">
    <name type="scientific">Burkholderia theae</name>
    <dbReference type="NCBI Taxonomy" id="3143496"/>
    <lineage>
        <taxon>Bacteria</taxon>
        <taxon>Pseudomonadati</taxon>
        <taxon>Pseudomonadota</taxon>
        <taxon>Betaproteobacteria</taxon>
        <taxon>Burkholderiales</taxon>
        <taxon>Burkholderiaceae</taxon>
        <taxon>Burkholderia</taxon>
    </lineage>
</organism>
<dbReference type="RefSeq" id="WP_343492872.1">
    <property type="nucleotide sequence ID" value="NZ_JBCPYA010000006.1"/>
</dbReference>